<proteinExistence type="predicted"/>
<accession>D8QTZ6</accession>
<evidence type="ECO:0000313" key="3">
    <source>
        <dbReference type="Proteomes" id="UP000001514"/>
    </source>
</evidence>
<dbReference type="EMBL" id="GL377566">
    <property type="protein sequence ID" value="EFJ37201.1"/>
    <property type="molecule type" value="Genomic_DNA"/>
</dbReference>
<dbReference type="InParanoid" id="D8QTZ6"/>
<organism evidence="3">
    <name type="scientific">Selaginella moellendorffii</name>
    <name type="common">Spikemoss</name>
    <dbReference type="NCBI Taxonomy" id="88036"/>
    <lineage>
        <taxon>Eukaryota</taxon>
        <taxon>Viridiplantae</taxon>
        <taxon>Streptophyta</taxon>
        <taxon>Embryophyta</taxon>
        <taxon>Tracheophyta</taxon>
        <taxon>Lycopodiopsida</taxon>
        <taxon>Selaginellales</taxon>
        <taxon>Selaginellaceae</taxon>
        <taxon>Selaginella</taxon>
    </lineage>
</organism>
<dbReference type="HOGENOM" id="CLU_951223_0_0_1"/>
<feature type="region of interest" description="Disordered" evidence="1">
    <location>
        <begin position="60"/>
        <end position="84"/>
    </location>
</feature>
<evidence type="ECO:0000313" key="2">
    <source>
        <dbReference type="EMBL" id="EFJ37201.1"/>
    </source>
</evidence>
<reference evidence="2 3" key="1">
    <citation type="journal article" date="2011" name="Science">
        <title>The Selaginella genome identifies genetic changes associated with the evolution of vascular plants.</title>
        <authorList>
            <person name="Banks J.A."/>
            <person name="Nishiyama T."/>
            <person name="Hasebe M."/>
            <person name="Bowman J.L."/>
            <person name="Gribskov M."/>
            <person name="dePamphilis C."/>
            <person name="Albert V.A."/>
            <person name="Aono N."/>
            <person name="Aoyama T."/>
            <person name="Ambrose B.A."/>
            <person name="Ashton N.W."/>
            <person name="Axtell M.J."/>
            <person name="Barker E."/>
            <person name="Barker M.S."/>
            <person name="Bennetzen J.L."/>
            <person name="Bonawitz N.D."/>
            <person name="Chapple C."/>
            <person name="Cheng C."/>
            <person name="Correa L.G."/>
            <person name="Dacre M."/>
            <person name="DeBarry J."/>
            <person name="Dreyer I."/>
            <person name="Elias M."/>
            <person name="Engstrom E.M."/>
            <person name="Estelle M."/>
            <person name="Feng L."/>
            <person name="Finet C."/>
            <person name="Floyd S.K."/>
            <person name="Frommer W.B."/>
            <person name="Fujita T."/>
            <person name="Gramzow L."/>
            <person name="Gutensohn M."/>
            <person name="Harholt J."/>
            <person name="Hattori M."/>
            <person name="Heyl A."/>
            <person name="Hirai T."/>
            <person name="Hiwatashi Y."/>
            <person name="Ishikawa M."/>
            <person name="Iwata M."/>
            <person name="Karol K.G."/>
            <person name="Koehler B."/>
            <person name="Kolukisaoglu U."/>
            <person name="Kubo M."/>
            <person name="Kurata T."/>
            <person name="Lalonde S."/>
            <person name="Li K."/>
            <person name="Li Y."/>
            <person name="Litt A."/>
            <person name="Lyons E."/>
            <person name="Manning G."/>
            <person name="Maruyama T."/>
            <person name="Michael T.P."/>
            <person name="Mikami K."/>
            <person name="Miyazaki S."/>
            <person name="Morinaga S."/>
            <person name="Murata T."/>
            <person name="Mueller-Roeber B."/>
            <person name="Nelson D.R."/>
            <person name="Obara M."/>
            <person name="Oguri Y."/>
            <person name="Olmstead R.G."/>
            <person name="Onodera N."/>
            <person name="Petersen B.L."/>
            <person name="Pils B."/>
            <person name="Prigge M."/>
            <person name="Rensing S.A."/>
            <person name="Riano-Pachon D.M."/>
            <person name="Roberts A.W."/>
            <person name="Sato Y."/>
            <person name="Scheller H.V."/>
            <person name="Schulz B."/>
            <person name="Schulz C."/>
            <person name="Shakirov E.V."/>
            <person name="Shibagaki N."/>
            <person name="Shinohara N."/>
            <person name="Shippen D.E."/>
            <person name="Soerensen I."/>
            <person name="Sotooka R."/>
            <person name="Sugimoto N."/>
            <person name="Sugita M."/>
            <person name="Sumikawa N."/>
            <person name="Tanurdzic M."/>
            <person name="Theissen G."/>
            <person name="Ulvskov P."/>
            <person name="Wakazuki S."/>
            <person name="Weng J.K."/>
            <person name="Willats W.W."/>
            <person name="Wipf D."/>
            <person name="Wolf P.G."/>
            <person name="Yang L."/>
            <person name="Zimmer A.D."/>
            <person name="Zhu Q."/>
            <person name="Mitros T."/>
            <person name="Hellsten U."/>
            <person name="Loque D."/>
            <person name="Otillar R."/>
            <person name="Salamov A."/>
            <person name="Schmutz J."/>
            <person name="Shapiro H."/>
            <person name="Lindquist E."/>
            <person name="Lucas S."/>
            <person name="Rokhsar D."/>
            <person name="Grigoriev I.V."/>
        </authorList>
    </citation>
    <scope>NUCLEOTIDE SEQUENCE [LARGE SCALE GENOMIC DNA]</scope>
</reference>
<protein>
    <submittedName>
        <fullName evidence="2">Uncharacterized protein</fullName>
    </submittedName>
</protein>
<keyword evidence="3" id="KW-1185">Reference proteome</keyword>
<name>D8QTZ6_SELML</name>
<dbReference type="AlphaFoldDB" id="D8QTZ6"/>
<feature type="compositionally biased region" description="Polar residues" evidence="1">
    <location>
        <begin position="131"/>
        <end position="144"/>
    </location>
</feature>
<feature type="region of interest" description="Disordered" evidence="1">
    <location>
        <begin position="122"/>
        <end position="144"/>
    </location>
</feature>
<evidence type="ECO:0000256" key="1">
    <source>
        <dbReference type="SAM" id="MobiDB-lite"/>
    </source>
</evidence>
<dbReference type="KEGG" id="smo:SELMODRAFT_403378"/>
<gene>
    <name evidence="2" type="ORF">SELMODRAFT_403378</name>
</gene>
<dbReference type="Gramene" id="EFJ37201">
    <property type="protein sequence ID" value="EFJ37201"/>
    <property type="gene ID" value="SELMODRAFT_403378"/>
</dbReference>
<dbReference type="Proteomes" id="UP000001514">
    <property type="component" value="Unassembled WGS sequence"/>
</dbReference>
<sequence>MPHEPQHLVGIGSEHDHPGEDISALDAIENLPGIADAAAFAIGDTRQSCAMAGGLERAAGSTPRIGKRHVGSKSTLRNLPLSPSPFQPSRMLTKVVDSLETREIIAHLDDRLVLVIPVAAPDEDSEGDKVPSSSSTSGQGVKNLTSNSTITQNVSSMGFLIAPATSAAATITSFSPPLLALVQVRLQLRLLRQLQHGAFSLHQLTDAMAQDQSGLSSSLPLPLTCTNLPNVVHNSISQGLLHSKWTFCKPYSQISSKDFYSSGLCNGPKSFALSQAIVSTFPLMGLISAHLWT</sequence>